<proteinExistence type="predicted"/>
<keyword evidence="2" id="KW-1185">Reference proteome</keyword>
<comment type="caution">
    <text evidence="1">The sequence shown here is derived from an EMBL/GenBank/DDBJ whole genome shotgun (WGS) entry which is preliminary data.</text>
</comment>
<organism evidence="1 2">
    <name type="scientific">Armatimonas rosea</name>
    <dbReference type="NCBI Taxonomy" id="685828"/>
    <lineage>
        <taxon>Bacteria</taxon>
        <taxon>Bacillati</taxon>
        <taxon>Armatimonadota</taxon>
        <taxon>Armatimonadia</taxon>
        <taxon>Armatimonadales</taxon>
        <taxon>Armatimonadaceae</taxon>
        <taxon>Armatimonas</taxon>
    </lineage>
</organism>
<name>A0A7W9SR61_ARMRO</name>
<gene>
    <name evidence="1" type="ORF">HNQ39_002265</name>
</gene>
<dbReference type="Proteomes" id="UP000520814">
    <property type="component" value="Unassembled WGS sequence"/>
</dbReference>
<accession>A0A7W9SR61</accession>
<dbReference type="AlphaFoldDB" id="A0A7W9SR61"/>
<protein>
    <submittedName>
        <fullName evidence="1">Uncharacterized protein</fullName>
    </submittedName>
</protein>
<evidence type="ECO:0000313" key="1">
    <source>
        <dbReference type="EMBL" id="MBB6050474.1"/>
    </source>
</evidence>
<evidence type="ECO:0000313" key="2">
    <source>
        <dbReference type="Proteomes" id="UP000520814"/>
    </source>
</evidence>
<sequence>MPDQIRTAQIVGVDPETLEVSPHFPGTYGFYVRLSCDPGPEWAAELEGIYTAAVRASKPPVVFRGDTLCIFYLPAYTTELPEYLAFLTEIVAQANAAVERRNAVLPDDSETRETFRQQLQSLALTYRQTR</sequence>
<reference evidence="1 2" key="1">
    <citation type="submission" date="2020-08" db="EMBL/GenBank/DDBJ databases">
        <title>Genomic Encyclopedia of Type Strains, Phase IV (KMG-IV): sequencing the most valuable type-strain genomes for metagenomic binning, comparative biology and taxonomic classification.</title>
        <authorList>
            <person name="Goeker M."/>
        </authorList>
    </citation>
    <scope>NUCLEOTIDE SEQUENCE [LARGE SCALE GENOMIC DNA]</scope>
    <source>
        <strain evidence="1 2">DSM 23562</strain>
    </source>
</reference>
<dbReference type="RefSeq" id="WP_184195498.1">
    <property type="nucleotide sequence ID" value="NZ_JACHGW010000002.1"/>
</dbReference>
<dbReference type="EMBL" id="JACHGW010000002">
    <property type="protein sequence ID" value="MBB6050474.1"/>
    <property type="molecule type" value="Genomic_DNA"/>
</dbReference>